<gene>
    <name evidence="2" type="ORF">MNB_SV-3-514</name>
</gene>
<name>A0A1W1CTR2_9ZZZZ</name>
<dbReference type="InterPro" id="IPR025738">
    <property type="entry name" value="BatD"/>
</dbReference>
<dbReference type="AlphaFoldDB" id="A0A1W1CTR2"/>
<proteinExistence type="predicted"/>
<keyword evidence="1" id="KW-0472">Membrane</keyword>
<dbReference type="Pfam" id="PF13584">
    <property type="entry name" value="BatD"/>
    <property type="match status" value="2"/>
</dbReference>
<evidence type="ECO:0000256" key="1">
    <source>
        <dbReference type="SAM" id="Phobius"/>
    </source>
</evidence>
<keyword evidence="1" id="KW-0812">Transmembrane</keyword>
<dbReference type="EMBL" id="FPHI01000044">
    <property type="protein sequence ID" value="SFV69216.1"/>
    <property type="molecule type" value="Genomic_DNA"/>
</dbReference>
<reference evidence="2" key="1">
    <citation type="submission" date="2016-10" db="EMBL/GenBank/DDBJ databases">
        <authorList>
            <person name="de Groot N.N."/>
        </authorList>
    </citation>
    <scope>NUCLEOTIDE SEQUENCE</scope>
</reference>
<protein>
    <submittedName>
        <fullName evidence="2">BatD</fullName>
    </submittedName>
</protein>
<evidence type="ECO:0000313" key="2">
    <source>
        <dbReference type="EMBL" id="SFV69216.1"/>
    </source>
</evidence>
<feature type="transmembrane region" description="Helical" evidence="1">
    <location>
        <begin position="414"/>
        <end position="433"/>
    </location>
</feature>
<dbReference type="PANTHER" id="PTHR40940:SF2">
    <property type="entry name" value="BATD"/>
    <property type="match status" value="1"/>
</dbReference>
<keyword evidence="1" id="KW-1133">Transmembrane helix</keyword>
<dbReference type="PANTHER" id="PTHR40940">
    <property type="entry name" value="PROTEIN BATD-RELATED"/>
    <property type="match status" value="1"/>
</dbReference>
<accession>A0A1W1CTR2</accession>
<sequence>MKKILLTLLVIHYSLFTLLNAAGVKATVDTVEVVKGNPVTLYLKATGGLADFPPILTVDTAPVVGTSTSSSRSLSMTKGKTTSEVSTTKIIRFIPEHNMTIPSYIVHISGKTYKTDPIDIRVVKSNAATQANRPFMLKMLSNKTKVHVGESFIVTVYFSLRNDMRISQDVQYTKPDFSAFVATEGAEQKAYIKGNYQVQEVPYIVTATKEGNFTISPAHAKIGIPDRSRRDIFGMTFGIKWQQKASNALSIEVLPQTKDADLIGDFKITSSIDAKEIKANKPVNLTLKIEGEGNLENFEFPKYEIDGVTVYSDDAKVKKKIVNNRLYSIYTKSFALISDADFYIPERTFSVLDTKTDSIKSLTVPAYSVKVKRSTKKVGVIATMPKDSMVKTKAIQTRTPKEIIIEKKVEVKTVAWWMLILAFLAGIAAMYLVRFIPAKKQNPYKEDAALKILYGHISEDSKVESMVRKLYAKKNGNKSVKIDKKELKEMVERFR</sequence>
<organism evidence="2">
    <name type="scientific">hydrothermal vent metagenome</name>
    <dbReference type="NCBI Taxonomy" id="652676"/>
    <lineage>
        <taxon>unclassified sequences</taxon>
        <taxon>metagenomes</taxon>
        <taxon>ecological metagenomes</taxon>
    </lineage>
</organism>